<dbReference type="Proteomes" id="UP001153555">
    <property type="component" value="Unassembled WGS sequence"/>
</dbReference>
<keyword evidence="2" id="KW-1185">Reference proteome</keyword>
<proteinExistence type="predicted"/>
<reference evidence="1" key="1">
    <citation type="submission" date="2019-12" db="EMBL/GenBank/DDBJ databases">
        <authorList>
            <person name="Scholes J."/>
        </authorList>
    </citation>
    <scope>NUCLEOTIDE SEQUENCE</scope>
</reference>
<accession>A0A9N7MH18</accession>
<organism evidence="1 2">
    <name type="scientific">Striga hermonthica</name>
    <name type="common">Purple witchweed</name>
    <name type="synonym">Buchnera hermonthica</name>
    <dbReference type="NCBI Taxonomy" id="68872"/>
    <lineage>
        <taxon>Eukaryota</taxon>
        <taxon>Viridiplantae</taxon>
        <taxon>Streptophyta</taxon>
        <taxon>Embryophyta</taxon>
        <taxon>Tracheophyta</taxon>
        <taxon>Spermatophyta</taxon>
        <taxon>Magnoliopsida</taxon>
        <taxon>eudicotyledons</taxon>
        <taxon>Gunneridae</taxon>
        <taxon>Pentapetalae</taxon>
        <taxon>asterids</taxon>
        <taxon>lamiids</taxon>
        <taxon>Lamiales</taxon>
        <taxon>Orobanchaceae</taxon>
        <taxon>Buchnereae</taxon>
        <taxon>Striga</taxon>
    </lineage>
</organism>
<feature type="non-terminal residue" evidence="1">
    <location>
        <position position="1"/>
    </location>
</feature>
<feature type="non-terminal residue" evidence="1">
    <location>
        <position position="114"/>
    </location>
</feature>
<evidence type="ECO:0000313" key="1">
    <source>
        <dbReference type="EMBL" id="CAA0806536.1"/>
    </source>
</evidence>
<dbReference type="EMBL" id="CACSLK010000984">
    <property type="protein sequence ID" value="CAA0806536.1"/>
    <property type="molecule type" value="Genomic_DNA"/>
</dbReference>
<sequence>QKGEYERQLKIMKEFVEEEPLFQFDPSGYVQDKAVECEEPLFAHEFTDGDVDEAMGDDKGEVLVEAEGVEGAEVIGAILVVGDGCKTCAPEQREQHIEIVAGGSKVLAIGEDML</sequence>
<dbReference type="AlphaFoldDB" id="A0A9N7MH18"/>
<gene>
    <name evidence="1" type="ORF">SHERM_09425</name>
</gene>
<name>A0A9N7MH18_STRHE</name>
<comment type="caution">
    <text evidence="1">The sequence shown here is derived from an EMBL/GenBank/DDBJ whole genome shotgun (WGS) entry which is preliminary data.</text>
</comment>
<protein>
    <submittedName>
        <fullName evidence="1">Uncharacterized protein</fullName>
    </submittedName>
</protein>
<evidence type="ECO:0000313" key="2">
    <source>
        <dbReference type="Proteomes" id="UP001153555"/>
    </source>
</evidence>